<dbReference type="Proteomes" id="UP001596174">
    <property type="component" value="Unassembled WGS sequence"/>
</dbReference>
<evidence type="ECO:0008006" key="4">
    <source>
        <dbReference type="Google" id="ProtNLM"/>
    </source>
</evidence>
<proteinExistence type="predicted"/>
<keyword evidence="3" id="KW-1185">Reference proteome</keyword>
<evidence type="ECO:0000313" key="3">
    <source>
        <dbReference type="Proteomes" id="UP001596174"/>
    </source>
</evidence>
<comment type="caution">
    <text evidence="2">The sequence shown here is derived from an EMBL/GenBank/DDBJ whole genome shotgun (WGS) entry which is preliminary data.</text>
</comment>
<gene>
    <name evidence="2" type="ORF">ACFP3V_26265</name>
</gene>
<evidence type="ECO:0000256" key="1">
    <source>
        <dbReference type="SAM" id="Phobius"/>
    </source>
</evidence>
<feature type="transmembrane region" description="Helical" evidence="1">
    <location>
        <begin position="33"/>
        <end position="57"/>
    </location>
</feature>
<keyword evidence="1" id="KW-1133">Transmembrane helix</keyword>
<dbReference type="RefSeq" id="WP_380588335.1">
    <property type="nucleotide sequence ID" value="NZ_JBHSQJ010000131.1"/>
</dbReference>
<reference evidence="3" key="1">
    <citation type="journal article" date="2019" name="Int. J. Syst. Evol. Microbiol.">
        <title>The Global Catalogue of Microorganisms (GCM) 10K type strain sequencing project: providing services to taxonomists for standard genome sequencing and annotation.</title>
        <authorList>
            <consortium name="The Broad Institute Genomics Platform"/>
            <consortium name="The Broad Institute Genome Sequencing Center for Infectious Disease"/>
            <person name="Wu L."/>
            <person name="Ma J."/>
        </authorList>
    </citation>
    <scope>NUCLEOTIDE SEQUENCE [LARGE SCALE GENOMIC DNA]</scope>
    <source>
        <strain evidence="3">JCM 4816</strain>
    </source>
</reference>
<keyword evidence="1" id="KW-0812">Transmembrane</keyword>
<protein>
    <recommendedName>
        <fullName evidence="4">DUF4179 domain-containing protein</fullName>
    </recommendedName>
</protein>
<name>A0ABW1G8V6_9ACTN</name>
<evidence type="ECO:0000313" key="2">
    <source>
        <dbReference type="EMBL" id="MFC5910698.1"/>
    </source>
</evidence>
<accession>A0ABW1G8V6</accession>
<organism evidence="2 3">
    <name type="scientific">Streptacidiphilus monticola</name>
    <dbReference type="NCBI Taxonomy" id="2161674"/>
    <lineage>
        <taxon>Bacteria</taxon>
        <taxon>Bacillati</taxon>
        <taxon>Actinomycetota</taxon>
        <taxon>Actinomycetes</taxon>
        <taxon>Kitasatosporales</taxon>
        <taxon>Streptomycetaceae</taxon>
        <taxon>Streptacidiphilus</taxon>
    </lineage>
</organism>
<dbReference type="EMBL" id="JBHSQJ010000131">
    <property type="protein sequence ID" value="MFC5910698.1"/>
    <property type="molecule type" value="Genomic_DNA"/>
</dbReference>
<sequence>MSQNKPSNAERRRIAQEKIAAQRAAEARRQRTVTIAMVVGGVVLIGGAATAAVFAIGSMNDQKHADKVKAQASDSSIDKSKDLLATTAYQATGEDVDGVVKSNSMEKTDYHIHTHLTVFVNGVEKKIPYGVGIVPPYSLQSADDGSSFVGGGSAFYYLHTHDESGILHVESPNEHIYTLGNFFDVWKQPLSGSQVGPDKGAVTVYVDGKKYTGDPRDIQLKNKEDVQLDVGQDVAFKNFTWPSGY</sequence>
<keyword evidence="1" id="KW-0472">Membrane</keyword>